<name>A0A3B0VLL7_9ZZZZ</name>
<feature type="domain" description="DUF4124" evidence="1">
    <location>
        <begin position="16"/>
        <end position="63"/>
    </location>
</feature>
<proteinExistence type="predicted"/>
<evidence type="ECO:0000313" key="2">
    <source>
        <dbReference type="EMBL" id="VAW37709.1"/>
    </source>
</evidence>
<accession>A0A3B0VLL7</accession>
<gene>
    <name evidence="2" type="ORF">MNBD_DELTA02-26</name>
</gene>
<dbReference type="InterPro" id="IPR025392">
    <property type="entry name" value="DUF4124"/>
</dbReference>
<dbReference type="AlphaFoldDB" id="A0A3B0VLL7"/>
<dbReference type="EMBL" id="UOEZ01000060">
    <property type="protein sequence ID" value="VAW37709.1"/>
    <property type="molecule type" value="Genomic_DNA"/>
</dbReference>
<reference evidence="2" key="1">
    <citation type="submission" date="2018-06" db="EMBL/GenBank/DDBJ databases">
        <authorList>
            <person name="Zhirakovskaya E."/>
        </authorList>
    </citation>
    <scope>NUCLEOTIDE SEQUENCE</scope>
</reference>
<sequence length="181" mass="21623">MGIINNMKKYILLIAFLFLLLPSFVLADIYRWTDSEGELHITDSLDNVPPEYRNKIKAIEIEPDVREVKPGVVRGKEERVKDPEMKLYGDHPLAWWRLTFKKLRSEVDIAKKELEDKEQFIEVFRGGRRYGQRNKSEDIETFFRYRDEVPFIKKRIRTSEKKLEDLKRRARLSGVPKKVRQ</sequence>
<protein>
    <recommendedName>
        <fullName evidence="1">DUF4124 domain-containing protein</fullName>
    </recommendedName>
</protein>
<evidence type="ECO:0000259" key="1">
    <source>
        <dbReference type="Pfam" id="PF13511"/>
    </source>
</evidence>
<dbReference type="Pfam" id="PF13511">
    <property type="entry name" value="DUF4124"/>
    <property type="match status" value="1"/>
</dbReference>
<organism evidence="2">
    <name type="scientific">hydrothermal vent metagenome</name>
    <dbReference type="NCBI Taxonomy" id="652676"/>
    <lineage>
        <taxon>unclassified sequences</taxon>
        <taxon>metagenomes</taxon>
        <taxon>ecological metagenomes</taxon>
    </lineage>
</organism>